<evidence type="ECO:0000256" key="4">
    <source>
        <dbReference type="ARBA" id="ARBA00023004"/>
    </source>
</evidence>
<comment type="similarity">
    <text evidence="1">Belongs to the complex I 51 kDa subunit family.</text>
</comment>
<name>A0ABS7XSB9_9FLAO</name>
<dbReference type="InterPro" id="IPR037225">
    <property type="entry name" value="Nuo51_FMN-bd_sf"/>
</dbReference>
<dbReference type="PANTHER" id="PTHR43578">
    <property type="entry name" value="NADH-QUINONE OXIDOREDUCTASE SUBUNIT F"/>
    <property type="match status" value="1"/>
</dbReference>
<keyword evidence="4" id="KW-0408">Iron</keyword>
<evidence type="ECO:0000256" key="1">
    <source>
        <dbReference type="ARBA" id="ARBA00007523"/>
    </source>
</evidence>
<dbReference type="SMART" id="SM00928">
    <property type="entry name" value="NADH_4Fe-4S"/>
    <property type="match status" value="1"/>
</dbReference>
<feature type="domain" description="NADH-ubiquinone oxidoreductase 51kDa subunit iron-sulphur binding" evidence="6">
    <location>
        <begin position="460"/>
        <end position="505"/>
    </location>
</feature>
<dbReference type="Pfam" id="PF01512">
    <property type="entry name" value="Complex1_51K"/>
    <property type="match status" value="1"/>
</dbReference>
<keyword evidence="2" id="KW-0004">4Fe-4S</keyword>
<protein>
    <submittedName>
        <fullName evidence="7">NAD(P)H-dependent oxidoreductase subunit E</fullName>
    </submittedName>
</protein>
<dbReference type="InterPro" id="IPR037207">
    <property type="entry name" value="Nuop51_4Fe4S-bd_sf"/>
</dbReference>
<evidence type="ECO:0000256" key="5">
    <source>
        <dbReference type="ARBA" id="ARBA00023014"/>
    </source>
</evidence>
<gene>
    <name evidence="7" type="ORF">LBU54_06755</name>
</gene>
<dbReference type="Gene3D" id="3.40.30.10">
    <property type="entry name" value="Glutaredoxin"/>
    <property type="match status" value="1"/>
</dbReference>
<proteinExistence type="inferred from homology"/>
<evidence type="ECO:0000256" key="3">
    <source>
        <dbReference type="ARBA" id="ARBA00022723"/>
    </source>
</evidence>
<dbReference type="SUPFAM" id="SSF142984">
    <property type="entry name" value="Nqo1 middle domain-like"/>
    <property type="match status" value="1"/>
</dbReference>
<dbReference type="Pfam" id="PF10589">
    <property type="entry name" value="NADH_4Fe-4S"/>
    <property type="match status" value="1"/>
</dbReference>
<dbReference type="InterPro" id="IPR036249">
    <property type="entry name" value="Thioredoxin-like_sf"/>
</dbReference>
<sequence>MDRTHLLNELWEYQLKFGYISEKAISRISKKLKVSIVEVESVTTFYHFFHQKPTGKFIVYLNNSIISDIKGHEAVKAAFEKETGSTFNEYGDNEFSLFDTSCIGMSDQEPAALINFQPFTDLTPKKVKGIIDSLKNDENVKDIASKTKSKIQYHPEGDKAIIFRSYEMGKSIREGIKYSPDEIVDKISKAKLLGLGGAFFPVGYKWNSCKNNEADTKYIICNADEGEPGTFKDRALLQYLPGLVIEGMVLAGYATGAKEGIIYLRAEYQYFKKRLEGLLEEFRKTKLLGKDILGVKDFDFDIRIQLGAGSYVCGAASALIESLEGRRGEPPVRTWSATKHGFRHKPTVVNNVETLAYASRIIELGEDHFLSLGTEESPGTKLISISGDVAKPGIYEIEYGTPIIDMLGIEMSQATSPYFIQVSGPSGECINNTEFNRRICKEDIMCGGSFMVFNRTRDLLNILRNFMEFFKEESCGVCTPCRAGNYILNEKVKKMQRGLASQEDIKEIKQWGNIIKLSSRCGLGKSSPNSLIYAVEKFKDYFNLKIPPTNEFLNVEFDMQDAVQEFDSFIKDTQPELDK</sequence>
<dbReference type="Gene3D" id="3.40.50.11540">
    <property type="entry name" value="NADH-ubiquinone oxidoreductase 51kDa subunit"/>
    <property type="match status" value="1"/>
</dbReference>
<dbReference type="SUPFAM" id="SSF142019">
    <property type="entry name" value="Nqo1 FMN-binding domain-like"/>
    <property type="match status" value="1"/>
</dbReference>
<dbReference type="Gene3D" id="1.20.1440.230">
    <property type="entry name" value="NADH-ubiquinone oxidoreductase 51kDa subunit, iron-sulphur binding domain"/>
    <property type="match status" value="1"/>
</dbReference>
<dbReference type="RefSeq" id="WP_224527588.1">
    <property type="nucleotide sequence ID" value="NZ_JAIUJR010000003.1"/>
</dbReference>
<dbReference type="SUPFAM" id="SSF52833">
    <property type="entry name" value="Thioredoxin-like"/>
    <property type="match status" value="1"/>
</dbReference>
<dbReference type="PANTHER" id="PTHR43578:SF3">
    <property type="entry name" value="NADH-QUINONE OXIDOREDUCTASE SUBUNIT F"/>
    <property type="match status" value="1"/>
</dbReference>
<dbReference type="Gene3D" id="3.10.20.600">
    <property type="match status" value="1"/>
</dbReference>
<evidence type="ECO:0000256" key="2">
    <source>
        <dbReference type="ARBA" id="ARBA00022485"/>
    </source>
</evidence>
<dbReference type="InterPro" id="IPR001949">
    <property type="entry name" value="NADH-UbQ_OxRdtase_51kDa_CS"/>
</dbReference>
<dbReference type="InterPro" id="IPR041921">
    <property type="entry name" value="NuoE_N"/>
</dbReference>
<reference evidence="8" key="1">
    <citation type="submission" date="2023-07" db="EMBL/GenBank/DDBJ databases">
        <authorList>
            <person name="Yue Y."/>
        </authorList>
    </citation>
    <scope>NUCLEOTIDE SEQUENCE [LARGE SCALE GENOMIC DNA]</scope>
    <source>
        <strain evidence="8">D23</strain>
    </source>
</reference>
<dbReference type="InterPro" id="IPR011538">
    <property type="entry name" value="Nuo51_FMN-bd"/>
</dbReference>
<dbReference type="SUPFAM" id="SSF140490">
    <property type="entry name" value="Nqo1C-terminal domain-like"/>
    <property type="match status" value="1"/>
</dbReference>
<dbReference type="Pfam" id="PF01257">
    <property type="entry name" value="2Fe-2S_thioredx"/>
    <property type="match status" value="1"/>
</dbReference>
<keyword evidence="5" id="KW-0411">Iron-sulfur</keyword>
<keyword evidence="8" id="KW-1185">Reference proteome</keyword>
<accession>A0ABS7XSB9</accession>
<evidence type="ECO:0000259" key="6">
    <source>
        <dbReference type="SMART" id="SM00928"/>
    </source>
</evidence>
<evidence type="ECO:0000313" key="8">
    <source>
        <dbReference type="Proteomes" id="UP001198901"/>
    </source>
</evidence>
<comment type="caution">
    <text evidence="7">The sequence shown here is derived from an EMBL/GenBank/DDBJ whole genome shotgun (WGS) entry which is preliminary data.</text>
</comment>
<dbReference type="Proteomes" id="UP001198901">
    <property type="component" value="Unassembled WGS sequence"/>
</dbReference>
<dbReference type="Gene3D" id="1.10.10.1590">
    <property type="entry name" value="NADH-quinone oxidoreductase subunit E"/>
    <property type="match status" value="1"/>
</dbReference>
<dbReference type="EMBL" id="JAIUJR010000003">
    <property type="protein sequence ID" value="MCA0132279.1"/>
    <property type="molecule type" value="Genomic_DNA"/>
</dbReference>
<dbReference type="InterPro" id="IPR019575">
    <property type="entry name" value="Nuop51_4Fe4S-bd"/>
</dbReference>
<organism evidence="7 8">
    <name type="scientific">Winogradskyella alexanderae</name>
    <dbReference type="NCBI Taxonomy" id="2877123"/>
    <lineage>
        <taxon>Bacteria</taxon>
        <taxon>Pseudomonadati</taxon>
        <taxon>Bacteroidota</taxon>
        <taxon>Flavobacteriia</taxon>
        <taxon>Flavobacteriales</taxon>
        <taxon>Flavobacteriaceae</taxon>
        <taxon>Winogradskyella</taxon>
    </lineage>
</organism>
<dbReference type="PROSITE" id="PS00645">
    <property type="entry name" value="COMPLEX1_51K_2"/>
    <property type="match status" value="1"/>
</dbReference>
<evidence type="ECO:0000313" key="7">
    <source>
        <dbReference type="EMBL" id="MCA0132279.1"/>
    </source>
</evidence>
<keyword evidence="3" id="KW-0479">Metal-binding</keyword>